<evidence type="ECO:0000256" key="2">
    <source>
        <dbReference type="SAM" id="MobiDB-lite"/>
    </source>
</evidence>
<dbReference type="SUPFAM" id="SSF82185">
    <property type="entry name" value="Histone H3 K4-specific methyltransferase SET7/9 N-terminal domain"/>
    <property type="match status" value="1"/>
</dbReference>
<proteinExistence type="predicted"/>
<sequence length="321" mass="35037">MQTDAATEWIDTPPHGVSPGTDRPRIDVLVAAVDQQEDAIKSETDGRCDGGADASADDIVVIDDDDDDDGDDDQDISDSDDDCSLFPETQDDGVDEAREAACRRAYVAACGPGVPVFLAGARARADKDWAWLLAAASKEPTRGKPSVGRADYGPYRFYVGDVDARGLPDGYGAMVHMRPPAFAPRENATNPTQCRWPAPWALLKWHEGFWRGGQREGDGINVCLEYKVAMEGRWRRDLFDGHGARTYGRGRWTLLADGSGRGRWSDGDIWCHRGQWKDGERYGPGVLTIASHARPYSGIWMNGFVAGSGRAPNRPGPSSRP</sequence>
<dbReference type="EMBL" id="KC977571">
    <property type="protein sequence ID" value="AGO83577.2"/>
    <property type="molecule type" value="Genomic_DNA"/>
</dbReference>
<accession>S4VZU1</accession>
<keyword evidence="1" id="KW-0677">Repeat</keyword>
<dbReference type="RefSeq" id="YP_008436639.2">
    <property type="nucleotide sequence ID" value="NC_022098.1"/>
</dbReference>
<reference evidence="3 4" key="1">
    <citation type="journal article" date="2013" name="Science">
        <title>Pandoraviruses: amoeba viruses with genomes up to 2.5 Mb reaching that of parasitic eukaryotes.</title>
        <authorList>
            <person name="Philippe N."/>
            <person name="Legendre M."/>
            <person name="Doutre G."/>
            <person name="Coute Y."/>
            <person name="Poirot O."/>
            <person name="Lescot M."/>
            <person name="Arslan D."/>
            <person name="Seltzer V."/>
            <person name="Bertaux L."/>
            <person name="Bruley C."/>
            <person name="Garin J."/>
            <person name="Claverie J.M."/>
            <person name="Abergel C."/>
        </authorList>
    </citation>
    <scope>NUCLEOTIDE SEQUENCE [LARGE SCALE GENOMIC DNA]</scope>
</reference>
<dbReference type="Proteomes" id="UP000204584">
    <property type="component" value="Segment"/>
</dbReference>
<dbReference type="KEGG" id="vg:16605364"/>
<feature type="region of interest" description="Disordered" evidence="2">
    <location>
        <begin position="1"/>
        <end position="23"/>
    </location>
</feature>
<dbReference type="Pfam" id="PF02493">
    <property type="entry name" value="MORN"/>
    <property type="match status" value="3"/>
</dbReference>
<dbReference type="InterPro" id="IPR003409">
    <property type="entry name" value="MORN"/>
</dbReference>
<evidence type="ECO:0000313" key="4">
    <source>
        <dbReference type="Proteomes" id="UP000204584"/>
    </source>
</evidence>
<gene>
    <name evidence="3" type="ORF">psal_cds_126</name>
</gene>
<feature type="compositionally biased region" description="Acidic residues" evidence="2">
    <location>
        <begin position="60"/>
        <end position="90"/>
    </location>
</feature>
<evidence type="ECO:0000256" key="1">
    <source>
        <dbReference type="ARBA" id="ARBA00022737"/>
    </source>
</evidence>
<dbReference type="PANTHER" id="PTHR23084:SF263">
    <property type="entry name" value="MORN REPEAT-CONTAINING PROTEIN 1"/>
    <property type="match status" value="1"/>
</dbReference>
<protein>
    <submittedName>
        <fullName evidence="3">Morn repeat incomplete domain containing protein</fullName>
    </submittedName>
</protein>
<feature type="region of interest" description="Disordered" evidence="2">
    <location>
        <begin position="37"/>
        <end position="90"/>
    </location>
</feature>
<organism evidence="3 4">
    <name type="scientific">Pandoravirus salinus</name>
    <dbReference type="NCBI Taxonomy" id="1349410"/>
    <lineage>
        <taxon>Viruses</taxon>
        <taxon>Pandoravirus</taxon>
    </lineage>
</organism>
<dbReference type="GeneID" id="16605364"/>
<name>S4VZU1_9VIRU</name>
<keyword evidence="4" id="KW-1185">Reference proteome</keyword>
<dbReference type="PANTHER" id="PTHR23084">
    <property type="entry name" value="PHOSPHATIDYLINOSITOL-4-PHOSPHATE 5-KINASE RELATED"/>
    <property type="match status" value="1"/>
</dbReference>
<evidence type="ECO:0000313" key="3">
    <source>
        <dbReference type="EMBL" id="AGO83577.2"/>
    </source>
</evidence>
<feature type="compositionally biased region" description="Basic and acidic residues" evidence="2">
    <location>
        <begin position="38"/>
        <end position="50"/>
    </location>
</feature>